<gene>
    <name evidence="1" type="ORF">BUALT_Bualt13G0025800</name>
</gene>
<sequence>MENSSPIILEIMSDEEIGFGDIRKGDRCGEGGFGDREDHNWLSEILGEVDRNKNDDSDEVEIVSEVFADSKKSKFESRKDSAKIVDDEGDDCVVLDGDPEKPLVAVGSGRADDDDSDDLEIIGEKGEVACRDFPHPRHLCAKHPFASTSHDLHCTQCHCYVCDSLAPCASWGTGFSGMDHCHATDKEERWKAERKHIKKLNNPRLVLPRTIDTYFSAQLHQTTQTPQLAPIPPNSFVQNQGLRPINSRPCSISSNMPNVINQGRSLPSGYVVPRCKRQPQLAPQQLHTTCHSNIPSRGKTGNSGPQFISPRAVFKRSGSIGVSPNYDKNYYGSLLSRDPSLRRCHSFPNPVSNCHYSSNKQNTLTQSAKTVSQPISSFSQSINVRNVNYSHSQPQMTPQPCLSGNYVSMIPFQSHISALPNLENFGNMTLSQPDIVFQPNNPISTHQSTSNTFEDQSSQFEEFGNSTSLLIDGQHNFQQRSQSQSSVDTNATDFSYDWHASQLQSVVSTDTSQFQSMTEDAYRQSIAAADIDNTSHLKDIDCHIPGSTDPDSLDFDSDSMTTFEDEDVYLPEARDILWAAGKNPDLFL</sequence>
<accession>A0AAV6WRX8</accession>
<comment type="caution">
    <text evidence="1">The sequence shown here is derived from an EMBL/GenBank/DDBJ whole genome shotgun (WGS) entry which is preliminary data.</text>
</comment>
<dbReference type="PANTHER" id="PTHR33443:SF35">
    <property type="entry name" value="VQ DOMAIN-CONTAINING PROTEIN"/>
    <property type="match status" value="1"/>
</dbReference>
<proteinExistence type="predicted"/>
<organism evidence="1 2">
    <name type="scientific">Buddleja alternifolia</name>
    <dbReference type="NCBI Taxonomy" id="168488"/>
    <lineage>
        <taxon>Eukaryota</taxon>
        <taxon>Viridiplantae</taxon>
        <taxon>Streptophyta</taxon>
        <taxon>Embryophyta</taxon>
        <taxon>Tracheophyta</taxon>
        <taxon>Spermatophyta</taxon>
        <taxon>Magnoliopsida</taxon>
        <taxon>eudicotyledons</taxon>
        <taxon>Gunneridae</taxon>
        <taxon>Pentapetalae</taxon>
        <taxon>asterids</taxon>
        <taxon>lamiids</taxon>
        <taxon>Lamiales</taxon>
        <taxon>Scrophulariaceae</taxon>
        <taxon>Buddlejeae</taxon>
        <taxon>Buddleja</taxon>
    </lineage>
</organism>
<protein>
    <submittedName>
        <fullName evidence="1">Uncharacterized protein</fullName>
    </submittedName>
</protein>
<evidence type="ECO:0000313" key="1">
    <source>
        <dbReference type="EMBL" id="KAG8370846.1"/>
    </source>
</evidence>
<reference evidence="1" key="1">
    <citation type="submission" date="2019-10" db="EMBL/GenBank/DDBJ databases">
        <authorList>
            <person name="Zhang R."/>
            <person name="Pan Y."/>
            <person name="Wang J."/>
            <person name="Ma R."/>
            <person name="Yu S."/>
        </authorList>
    </citation>
    <scope>NUCLEOTIDE SEQUENCE</scope>
    <source>
        <strain evidence="1">LA-IB0</strain>
        <tissue evidence="1">Leaf</tissue>
    </source>
</reference>
<name>A0AAV6WRX8_9LAMI</name>
<keyword evidence="2" id="KW-1185">Reference proteome</keyword>
<dbReference type="Proteomes" id="UP000826271">
    <property type="component" value="Unassembled WGS sequence"/>
</dbReference>
<dbReference type="EMBL" id="WHWC01000013">
    <property type="protein sequence ID" value="KAG8370846.1"/>
    <property type="molecule type" value="Genomic_DNA"/>
</dbReference>
<dbReference type="PANTHER" id="PTHR33443">
    <property type="entry name" value="ZGC:112980"/>
    <property type="match status" value="1"/>
</dbReference>
<dbReference type="AlphaFoldDB" id="A0AAV6WRX8"/>
<evidence type="ECO:0000313" key="2">
    <source>
        <dbReference type="Proteomes" id="UP000826271"/>
    </source>
</evidence>
<dbReference type="InterPro" id="IPR053234">
    <property type="entry name" value="RPM1_Interactor"/>
</dbReference>